<accession>A0A4Y2PBA4</accession>
<evidence type="ECO:0000313" key="2">
    <source>
        <dbReference type="Proteomes" id="UP000499080"/>
    </source>
</evidence>
<dbReference type="Proteomes" id="UP000499080">
    <property type="component" value="Unassembled WGS sequence"/>
</dbReference>
<protein>
    <submittedName>
        <fullName evidence="1">Uncharacterized protein</fullName>
    </submittedName>
</protein>
<organism evidence="1 2">
    <name type="scientific">Araneus ventricosus</name>
    <name type="common">Orbweaver spider</name>
    <name type="synonym">Epeira ventricosa</name>
    <dbReference type="NCBI Taxonomy" id="182803"/>
    <lineage>
        <taxon>Eukaryota</taxon>
        <taxon>Metazoa</taxon>
        <taxon>Ecdysozoa</taxon>
        <taxon>Arthropoda</taxon>
        <taxon>Chelicerata</taxon>
        <taxon>Arachnida</taxon>
        <taxon>Araneae</taxon>
        <taxon>Araneomorphae</taxon>
        <taxon>Entelegynae</taxon>
        <taxon>Araneoidea</taxon>
        <taxon>Araneidae</taxon>
        <taxon>Araneus</taxon>
    </lineage>
</organism>
<reference evidence="1 2" key="1">
    <citation type="journal article" date="2019" name="Sci. Rep.">
        <title>Orb-weaving spider Araneus ventricosus genome elucidates the spidroin gene catalogue.</title>
        <authorList>
            <person name="Kono N."/>
            <person name="Nakamura H."/>
            <person name="Ohtoshi R."/>
            <person name="Moran D.A.P."/>
            <person name="Shinohara A."/>
            <person name="Yoshida Y."/>
            <person name="Fujiwara M."/>
            <person name="Mori M."/>
            <person name="Tomita M."/>
            <person name="Arakawa K."/>
        </authorList>
    </citation>
    <scope>NUCLEOTIDE SEQUENCE [LARGE SCALE GENOMIC DNA]</scope>
</reference>
<keyword evidence="2" id="KW-1185">Reference proteome</keyword>
<gene>
    <name evidence="1" type="ORF">AVEN_73391_1</name>
</gene>
<sequence length="101" mass="11156">MFCRQFVQIWQTTVKCKIDVCVQRRSSKVNEPYSHSRNSVVPVHSCTRSFQRACFGSSSPVTLALTKEWLSCKPGDEGVIFAIAPISGGCVVGNMKRKGMA</sequence>
<evidence type="ECO:0000313" key="1">
    <source>
        <dbReference type="EMBL" id="GBN48263.1"/>
    </source>
</evidence>
<dbReference type="EMBL" id="BGPR01010844">
    <property type="protein sequence ID" value="GBN48263.1"/>
    <property type="molecule type" value="Genomic_DNA"/>
</dbReference>
<comment type="caution">
    <text evidence="1">The sequence shown here is derived from an EMBL/GenBank/DDBJ whole genome shotgun (WGS) entry which is preliminary data.</text>
</comment>
<name>A0A4Y2PBA4_ARAVE</name>
<dbReference type="AlphaFoldDB" id="A0A4Y2PBA4"/>
<proteinExistence type="predicted"/>